<organism evidence="2 3">
    <name type="scientific">Eragrostis curvula</name>
    <name type="common">weeping love grass</name>
    <dbReference type="NCBI Taxonomy" id="38414"/>
    <lineage>
        <taxon>Eukaryota</taxon>
        <taxon>Viridiplantae</taxon>
        <taxon>Streptophyta</taxon>
        <taxon>Embryophyta</taxon>
        <taxon>Tracheophyta</taxon>
        <taxon>Spermatophyta</taxon>
        <taxon>Magnoliopsida</taxon>
        <taxon>Liliopsida</taxon>
        <taxon>Poales</taxon>
        <taxon>Poaceae</taxon>
        <taxon>PACMAD clade</taxon>
        <taxon>Chloridoideae</taxon>
        <taxon>Eragrostideae</taxon>
        <taxon>Eragrostidinae</taxon>
        <taxon>Eragrostis</taxon>
    </lineage>
</organism>
<sequence>MQPVALVMRPISLQNLNRSGPSSSVTHRTPRQNPHSKPGFWCSGPDARKRRKEKRRGGEMAVADLAFKALTAGLGVATIYLAGTFSVNVYRGLAWHSEQSVGWYGSILLHSCYERMNLGITEETIGPVCISTTGDSHSFFRIPLGLLPVRYTIKRVLVS</sequence>
<dbReference type="OrthoDB" id="760831at2759"/>
<dbReference type="Gramene" id="TVU02970">
    <property type="protein sequence ID" value="TVU02970"/>
    <property type="gene ID" value="EJB05_51516"/>
</dbReference>
<dbReference type="PANTHER" id="PTHR38525">
    <property type="entry name" value="OS03G0824500 PROTEIN"/>
    <property type="match status" value="1"/>
</dbReference>
<proteinExistence type="predicted"/>
<dbReference type="EMBL" id="RWGY01000248">
    <property type="protein sequence ID" value="TVU02970.1"/>
    <property type="molecule type" value="Genomic_DNA"/>
</dbReference>
<feature type="non-terminal residue" evidence="2">
    <location>
        <position position="1"/>
    </location>
</feature>
<dbReference type="PANTHER" id="PTHR38525:SF1">
    <property type="entry name" value="OS03G0824500 PROTEIN"/>
    <property type="match status" value="1"/>
</dbReference>
<comment type="caution">
    <text evidence="2">The sequence shown here is derived from an EMBL/GenBank/DDBJ whole genome shotgun (WGS) entry which is preliminary data.</text>
</comment>
<evidence type="ECO:0000313" key="3">
    <source>
        <dbReference type="Proteomes" id="UP000324897"/>
    </source>
</evidence>
<dbReference type="AlphaFoldDB" id="A0A5J9SVF6"/>
<feature type="region of interest" description="Disordered" evidence="1">
    <location>
        <begin position="15"/>
        <end position="55"/>
    </location>
</feature>
<dbReference type="Proteomes" id="UP000324897">
    <property type="component" value="Unassembled WGS sequence"/>
</dbReference>
<keyword evidence="3" id="KW-1185">Reference proteome</keyword>
<evidence type="ECO:0000256" key="1">
    <source>
        <dbReference type="SAM" id="MobiDB-lite"/>
    </source>
</evidence>
<feature type="compositionally biased region" description="Polar residues" evidence="1">
    <location>
        <begin position="15"/>
        <end position="35"/>
    </location>
</feature>
<name>A0A5J9SVF6_9POAL</name>
<reference evidence="2 3" key="1">
    <citation type="journal article" date="2019" name="Sci. Rep.">
        <title>A high-quality genome of Eragrostis curvula grass provides insights into Poaceae evolution and supports new strategies to enhance forage quality.</title>
        <authorList>
            <person name="Carballo J."/>
            <person name="Santos B.A.C.M."/>
            <person name="Zappacosta D."/>
            <person name="Garbus I."/>
            <person name="Selva J.P."/>
            <person name="Gallo C.A."/>
            <person name="Diaz A."/>
            <person name="Albertini E."/>
            <person name="Caccamo M."/>
            <person name="Echenique V."/>
        </authorList>
    </citation>
    <scope>NUCLEOTIDE SEQUENCE [LARGE SCALE GENOMIC DNA]</scope>
    <source>
        <strain evidence="3">cv. Victoria</strain>
        <tissue evidence="2">Leaf</tissue>
    </source>
</reference>
<accession>A0A5J9SVF6</accession>
<protein>
    <submittedName>
        <fullName evidence="2">Uncharacterized protein</fullName>
    </submittedName>
</protein>
<evidence type="ECO:0000313" key="2">
    <source>
        <dbReference type="EMBL" id="TVU02970.1"/>
    </source>
</evidence>
<gene>
    <name evidence="2" type="ORF">EJB05_51516</name>
</gene>